<sequence length="183" mass="18928">MKKTYLFLADGFEEVEALATVDLLRRAGVEVETVSINKTLAVRGAHGIEVAADTMLADCEPEARMLICPGGMPGASNLAANARVCELLSAQHERGGKIAAICAAPAVVLAPLGIIDGYDATCYPGFEEGLAAGGARHKNQRVVVDRDVITANGPSSAIPFALSIIEALDSQAKADEVAAGLLL</sequence>
<dbReference type="InterPro" id="IPR002818">
    <property type="entry name" value="DJ-1/PfpI"/>
</dbReference>
<organism evidence="2 3">
    <name type="scientific">Duncaniella muris</name>
    <dbReference type="NCBI Taxonomy" id="2094150"/>
    <lineage>
        <taxon>Bacteria</taxon>
        <taxon>Pseudomonadati</taxon>
        <taxon>Bacteroidota</taxon>
        <taxon>Bacteroidia</taxon>
        <taxon>Bacteroidales</taxon>
        <taxon>Muribaculaceae</taxon>
        <taxon>Duncaniella</taxon>
    </lineage>
</organism>
<comment type="caution">
    <text evidence="2">The sequence shown here is derived from an EMBL/GenBank/DDBJ whole genome shotgun (WGS) entry which is preliminary data.</text>
</comment>
<proteinExistence type="predicted"/>
<dbReference type="CDD" id="cd03135">
    <property type="entry name" value="GATase1_DJ-1"/>
    <property type="match status" value="1"/>
</dbReference>
<dbReference type="PANTHER" id="PTHR48094">
    <property type="entry name" value="PROTEIN/NUCLEIC ACID DEGLYCASE DJ-1-RELATED"/>
    <property type="match status" value="1"/>
</dbReference>
<dbReference type="EMBL" id="PUEC01000013">
    <property type="protein sequence ID" value="PWB02328.1"/>
    <property type="molecule type" value="Genomic_DNA"/>
</dbReference>
<dbReference type="NCBIfam" id="TIGR01383">
    <property type="entry name" value="not_thiJ"/>
    <property type="match status" value="1"/>
</dbReference>
<feature type="domain" description="DJ-1/PfpI" evidence="1">
    <location>
        <begin position="2"/>
        <end position="166"/>
    </location>
</feature>
<evidence type="ECO:0000259" key="1">
    <source>
        <dbReference type="Pfam" id="PF01965"/>
    </source>
</evidence>
<gene>
    <name evidence="2" type="ORF">C5O23_06640</name>
</gene>
<dbReference type="InterPro" id="IPR050325">
    <property type="entry name" value="Prot/Nucl_acid_deglycase"/>
</dbReference>
<evidence type="ECO:0000313" key="3">
    <source>
        <dbReference type="Proteomes" id="UP000244905"/>
    </source>
</evidence>
<dbReference type="PANTHER" id="PTHR48094:SF12">
    <property type="entry name" value="PARKINSON DISEASE PROTEIN 7 HOMOLOG"/>
    <property type="match status" value="1"/>
</dbReference>
<dbReference type="AlphaFoldDB" id="A0A2V1IL23"/>
<dbReference type="SUPFAM" id="SSF52317">
    <property type="entry name" value="Class I glutamine amidotransferase-like"/>
    <property type="match status" value="1"/>
</dbReference>
<keyword evidence="3" id="KW-1185">Reference proteome</keyword>
<accession>A0A2V1IL23</accession>
<dbReference type="GeneID" id="82526020"/>
<dbReference type="GO" id="GO:0005737">
    <property type="term" value="C:cytoplasm"/>
    <property type="evidence" value="ECO:0007669"/>
    <property type="project" value="TreeGrafter"/>
</dbReference>
<dbReference type="Pfam" id="PF01965">
    <property type="entry name" value="DJ-1_PfpI"/>
    <property type="match status" value="1"/>
</dbReference>
<protein>
    <submittedName>
        <fullName evidence="2">DJ-1 family protein</fullName>
    </submittedName>
</protein>
<dbReference type="Proteomes" id="UP000244905">
    <property type="component" value="Unassembled WGS sequence"/>
</dbReference>
<reference evidence="3" key="1">
    <citation type="submission" date="2018-02" db="EMBL/GenBank/DDBJ databases">
        <authorList>
            <person name="Clavel T."/>
            <person name="Strowig T."/>
        </authorList>
    </citation>
    <scope>NUCLEOTIDE SEQUENCE [LARGE SCALE GENOMIC DNA]</scope>
    <source>
        <strain evidence="3">DSM 103720</strain>
    </source>
</reference>
<dbReference type="InterPro" id="IPR006287">
    <property type="entry name" value="DJ-1"/>
</dbReference>
<evidence type="ECO:0000313" key="2">
    <source>
        <dbReference type="EMBL" id="PWB02328.1"/>
    </source>
</evidence>
<dbReference type="RefSeq" id="WP_107032171.1">
    <property type="nucleotide sequence ID" value="NZ_CAOLSD010000055.1"/>
</dbReference>
<dbReference type="Gene3D" id="3.40.50.880">
    <property type="match status" value="1"/>
</dbReference>
<name>A0A2V1IL23_9BACT</name>
<dbReference type="InterPro" id="IPR029062">
    <property type="entry name" value="Class_I_gatase-like"/>
</dbReference>